<dbReference type="InterPro" id="IPR009057">
    <property type="entry name" value="Homeodomain-like_sf"/>
</dbReference>
<proteinExistence type="predicted"/>
<dbReference type="STRING" id="1450648.CLORY_16380"/>
<dbReference type="AlphaFoldDB" id="A0A1V4IRV2"/>
<gene>
    <name evidence="4" type="primary">kstR2_2</name>
    <name evidence="4" type="ORF">CLORY_16380</name>
</gene>
<sequence length="195" mass="22183">MAETKRELQKKLTRNKLIETAMKLFGEKGILATRTSDVAKEAGVSHGTVFAHFSTQEELICSVIEAFDNRICGKLHELVDTNSSLVDILHAHLNGLMEFEQFYTRLVIERTMLPEAANATYIMIQSTISFHMGIAAEREIKKGTIRDIPLHLLYNTWVGLIHYYITNGDLFSHDGSVLDRYGEELINHYIKLISK</sequence>
<dbReference type="InterPro" id="IPR001647">
    <property type="entry name" value="HTH_TetR"/>
</dbReference>
<evidence type="ECO:0000256" key="1">
    <source>
        <dbReference type="ARBA" id="ARBA00023125"/>
    </source>
</evidence>
<dbReference type="InterPro" id="IPR050624">
    <property type="entry name" value="HTH-type_Tx_Regulator"/>
</dbReference>
<dbReference type="SUPFAM" id="SSF46689">
    <property type="entry name" value="Homeodomain-like"/>
    <property type="match status" value="1"/>
</dbReference>
<evidence type="ECO:0000313" key="4">
    <source>
        <dbReference type="EMBL" id="OPJ62758.1"/>
    </source>
</evidence>
<dbReference type="RefSeq" id="WP_079423150.1">
    <property type="nucleotide sequence ID" value="NZ_MZGV01000013.1"/>
</dbReference>
<dbReference type="Gene3D" id="1.10.357.10">
    <property type="entry name" value="Tetracycline Repressor, domain 2"/>
    <property type="match status" value="1"/>
</dbReference>
<evidence type="ECO:0000313" key="5">
    <source>
        <dbReference type="Proteomes" id="UP000190080"/>
    </source>
</evidence>
<organism evidence="4 5">
    <name type="scientific">Clostridium oryzae</name>
    <dbReference type="NCBI Taxonomy" id="1450648"/>
    <lineage>
        <taxon>Bacteria</taxon>
        <taxon>Bacillati</taxon>
        <taxon>Bacillota</taxon>
        <taxon>Clostridia</taxon>
        <taxon>Eubacteriales</taxon>
        <taxon>Clostridiaceae</taxon>
        <taxon>Clostridium</taxon>
    </lineage>
</organism>
<name>A0A1V4IRV2_9CLOT</name>
<keyword evidence="1 2" id="KW-0238">DNA-binding</keyword>
<dbReference type="Pfam" id="PF00440">
    <property type="entry name" value="TetR_N"/>
    <property type="match status" value="1"/>
</dbReference>
<dbReference type="PANTHER" id="PTHR43479:SF11">
    <property type="entry name" value="ACREF_ENVCD OPERON REPRESSOR-RELATED"/>
    <property type="match status" value="1"/>
</dbReference>
<comment type="caution">
    <text evidence="4">The sequence shown here is derived from an EMBL/GenBank/DDBJ whole genome shotgun (WGS) entry which is preliminary data.</text>
</comment>
<protein>
    <submittedName>
        <fullName evidence="4">HTH-type transcriptional repressor KstR2</fullName>
    </submittedName>
</protein>
<accession>A0A1V4IRV2</accession>
<evidence type="ECO:0000256" key="2">
    <source>
        <dbReference type="PROSITE-ProRule" id="PRU00335"/>
    </source>
</evidence>
<reference evidence="4 5" key="1">
    <citation type="submission" date="2017-03" db="EMBL/GenBank/DDBJ databases">
        <title>Genome sequence of Clostridium oryzae DSM 28571.</title>
        <authorList>
            <person name="Poehlein A."/>
            <person name="Daniel R."/>
        </authorList>
    </citation>
    <scope>NUCLEOTIDE SEQUENCE [LARGE SCALE GENOMIC DNA]</scope>
    <source>
        <strain evidence="4 5">DSM 28571</strain>
    </source>
</reference>
<dbReference type="Proteomes" id="UP000190080">
    <property type="component" value="Unassembled WGS sequence"/>
</dbReference>
<keyword evidence="5" id="KW-1185">Reference proteome</keyword>
<dbReference type="EMBL" id="MZGV01000013">
    <property type="protein sequence ID" value="OPJ62758.1"/>
    <property type="molecule type" value="Genomic_DNA"/>
</dbReference>
<dbReference type="PROSITE" id="PS50977">
    <property type="entry name" value="HTH_TETR_2"/>
    <property type="match status" value="1"/>
</dbReference>
<feature type="domain" description="HTH tetR-type" evidence="3">
    <location>
        <begin position="11"/>
        <end position="71"/>
    </location>
</feature>
<dbReference type="GO" id="GO:0003677">
    <property type="term" value="F:DNA binding"/>
    <property type="evidence" value="ECO:0007669"/>
    <property type="project" value="UniProtKB-UniRule"/>
</dbReference>
<feature type="DNA-binding region" description="H-T-H motif" evidence="2">
    <location>
        <begin position="34"/>
        <end position="53"/>
    </location>
</feature>
<evidence type="ECO:0000259" key="3">
    <source>
        <dbReference type="PROSITE" id="PS50977"/>
    </source>
</evidence>
<dbReference type="OrthoDB" id="9780824at2"/>
<dbReference type="PRINTS" id="PR00455">
    <property type="entry name" value="HTHTETR"/>
</dbReference>
<dbReference type="PANTHER" id="PTHR43479">
    <property type="entry name" value="ACREF/ENVCD OPERON REPRESSOR-RELATED"/>
    <property type="match status" value="1"/>
</dbReference>